<dbReference type="Proteomes" id="UP000755667">
    <property type="component" value="Unassembled WGS sequence"/>
</dbReference>
<dbReference type="EC" id="2.7.8.-" evidence="15"/>
<keyword evidence="10 16" id="KW-1133">Transmembrane helix</keyword>
<dbReference type="InterPro" id="IPR001736">
    <property type="entry name" value="PLipase_D/transphosphatidylase"/>
</dbReference>
<protein>
    <recommendedName>
        <fullName evidence="15">Cardiolipin synthase</fullName>
        <ecNumber evidence="15">2.7.8.-</ecNumber>
    </recommendedName>
</protein>
<evidence type="ECO:0000256" key="13">
    <source>
        <dbReference type="ARBA" id="ARBA00023209"/>
    </source>
</evidence>
<comment type="caution">
    <text evidence="18">The sequence shown here is derived from an EMBL/GenBank/DDBJ whole genome shotgun (WGS) entry which is preliminary data.</text>
</comment>
<dbReference type="InterPro" id="IPR027379">
    <property type="entry name" value="CLS_N"/>
</dbReference>
<name>A0A9Q2S1K2_9RHOB</name>
<dbReference type="SUPFAM" id="SSF56024">
    <property type="entry name" value="Phospholipase D/nuclease"/>
    <property type="match status" value="2"/>
</dbReference>
<dbReference type="GO" id="GO:0032049">
    <property type="term" value="P:cardiolipin biosynthetic process"/>
    <property type="evidence" value="ECO:0007669"/>
    <property type="project" value="UniProtKB-UniRule"/>
</dbReference>
<dbReference type="PANTHER" id="PTHR21248:SF22">
    <property type="entry name" value="PHOSPHOLIPASE D"/>
    <property type="match status" value="1"/>
</dbReference>
<dbReference type="InterPro" id="IPR022924">
    <property type="entry name" value="Cardiolipin_synthase"/>
</dbReference>
<keyword evidence="9" id="KW-0677">Repeat</keyword>
<dbReference type="PROSITE" id="PS50035">
    <property type="entry name" value="PLD"/>
    <property type="match status" value="2"/>
</dbReference>
<evidence type="ECO:0000313" key="21">
    <source>
        <dbReference type="Proteomes" id="UP000809440"/>
    </source>
</evidence>
<feature type="transmembrane region" description="Helical" evidence="16">
    <location>
        <begin position="6"/>
        <end position="25"/>
    </location>
</feature>
<keyword evidence="11" id="KW-0443">Lipid metabolism</keyword>
<feature type="domain" description="PLD phosphodiesterase" evidence="17">
    <location>
        <begin position="381"/>
        <end position="408"/>
    </location>
</feature>
<evidence type="ECO:0000256" key="11">
    <source>
        <dbReference type="ARBA" id="ARBA00023098"/>
    </source>
</evidence>
<dbReference type="OrthoDB" id="9762009at2"/>
<feature type="transmembrane region" description="Helical" evidence="16">
    <location>
        <begin position="37"/>
        <end position="58"/>
    </location>
</feature>
<evidence type="ECO:0000256" key="3">
    <source>
        <dbReference type="ARBA" id="ARBA00004651"/>
    </source>
</evidence>
<dbReference type="Gene3D" id="3.30.870.10">
    <property type="entry name" value="Endonuclease Chain A"/>
    <property type="match status" value="2"/>
</dbReference>
<accession>A0A9Q2S1K2</accession>
<sequence length="467" mass="51224">MADFLTATNAAIAAGLAVLALVASYRALLTSRTPQGATAWILLILLLPIFGTLLYLVFGHANYKSFERERRKSDEDMFDMASEASVTLEPSRLDTFARIARLPVTEGNDMSLLVDGKATYDAVLGAIRGAQHTLFVQFYTIKDDDIGRDLRDALIDRAKAGVSIWLLHDELPFFGLPSGFKTKLEEVGIRLARPKGPKRLLGPFQFNYRNHRKLVVVDNKLAFTGGLNVSKTYVGRNPSIGPWRDTFASFRGPVVAQLALHFSSDWMWATSEDLSEIAAATPAPSGPLRAVALAPSPAEDIAAGNLYFIALAHAARKRLWISSPYFVPDRDVLTALRFAALRGVDVKILVPGRADHYITYFAAMAYFDDLRSAGGEVWTYDPAFIHQKVALVDDDIASIGSINLDIRSGLLNFELTVLMEGKSAASAVDHMLTTDFGHATRVDIDLPDRNLIVGMLARIARLFAPVL</sequence>
<comment type="subcellular location">
    <subcellularLocation>
        <location evidence="3">Cell membrane</location>
        <topology evidence="3">Multi-pass membrane protein</topology>
    </subcellularLocation>
    <subcellularLocation>
        <location evidence="2">Secreted</location>
    </subcellularLocation>
</comment>
<keyword evidence="14" id="KW-1208">Phospholipid metabolism</keyword>
<keyword evidence="7" id="KW-0808">Transferase</keyword>
<evidence type="ECO:0000259" key="17">
    <source>
        <dbReference type="PROSITE" id="PS50035"/>
    </source>
</evidence>
<evidence type="ECO:0000256" key="10">
    <source>
        <dbReference type="ARBA" id="ARBA00022989"/>
    </source>
</evidence>
<evidence type="ECO:0000256" key="6">
    <source>
        <dbReference type="ARBA" id="ARBA00022525"/>
    </source>
</evidence>
<evidence type="ECO:0000313" key="19">
    <source>
        <dbReference type="EMBL" id="MBM2419147.1"/>
    </source>
</evidence>
<keyword evidence="12 16" id="KW-0472">Membrane</keyword>
<keyword evidence="21" id="KW-1185">Reference proteome</keyword>
<proteinExistence type="predicted"/>
<evidence type="ECO:0000256" key="12">
    <source>
        <dbReference type="ARBA" id="ARBA00023136"/>
    </source>
</evidence>
<feature type="domain" description="PLD phosphodiesterase" evidence="17">
    <location>
        <begin position="206"/>
        <end position="233"/>
    </location>
</feature>
<dbReference type="GO" id="GO:0005576">
    <property type="term" value="C:extracellular region"/>
    <property type="evidence" value="ECO:0007669"/>
    <property type="project" value="UniProtKB-SubCell"/>
</dbReference>
<dbReference type="GO" id="GO:0005886">
    <property type="term" value="C:plasma membrane"/>
    <property type="evidence" value="ECO:0007669"/>
    <property type="project" value="UniProtKB-SubCell"/>
</dbReference>
<dbReference type="AlphaFoldDB" id="A0A9Q2S1K2"/>
<comment type="function">
    <text evidence="1">Could be a virulence factor.</text>
</comment>
<evidence type="ECO:0000256" key="14">
    <source>
        <dbReference type="ARBA" id="ARBA00023264"/>
    </source>
</evidence>
<keyword evidence="5" id="KW-0444">Lipid biosynthesis</keyword>
<evidence type="ECO:0000256" key="1">
    <source>
        <dbReference type="ARBA" id="ARBA00003145"/>
    </source>
</evidence>
<dbReference type="NCBIfam" id="TIGR04265">
    <property type="entry name" value="bac_cardiolipin"/>
    <property type="match status" value="1"/>
</dbReference>
<keyword evidence="8 16" id="KW-0812">Transmembrane</keyword>
<dbReference type="SMART" id="SM00155">
    <property type="entry name" value="PLDc"/>
    <property type="match status" value="2"/>
</dbReference>
<evidence type="ECO:0000256" key="9">
    <source>
        <dbReference type="ARBA" id="ARBA00022737"/>
    </source>
</evidence>
<evidence type="ECO:0000256" key="8">
    <source>
        <dbReference type="ARBA" id="ARBA00022692"/>
    </source>
</evidence>
<evidence type="ECO:0000256" key="4">
    <source>
        <dbReference type="ARBA" id="ARBA00022475"/>
    </source>
</evidence>
<keyword evidence="13" id="KW-0594">Phospholipid biosynthesis</keyword>
<reference evidence="18 21" key="1">
    <citation type="submission" date="2021-01" db="EMBL/GenBank/DDBJ databases">
        <title>Diatom-associated Roseobacters Show Island Model of Population Structure.</title>
        <authorList>
            <person name="Qu L."/>
            <person name="Feng X."/>
            <person name="Chen Y."/>
            <person name="Li L."/>
            <person name="Wang X."/>
            <person name="Hu Z."/>
            <person name="Wang H."/>
            <person name="Luo H."/>
        </authorList>
    </citation>
    <scope>NUCLEOTIDE SEQUENCE</scope>
    <source>
        <strain evidence="19 21">CC28-63</strain>
        <strain evidence="18">CC28-69</strain>
    </source>
</reference>
<evidence type="ECO:0000313" key="20">
    <source>
        <dbReference type="Proteomes" id="UP000755667"/>
    </source>
</evidence>
<dbReference type="RefSeq" id="WP_085631447.1">
    <property type="nucleotide sequence ID" value="NZ_JAFBWU010000015.1"/>
</dbReference>
<evidence type="ECO:0000256" key="7">
    <source>
        <dbReference type="ARBA" id="ARBA00022679"/>
    </source>
</evidence>
<dbReference type="GeneID" id="62642147"/>
<dbReference type="InterPro" id="IPR025202">
    <property type="entry name" value="PLD-like_dom"/>
</dbReference>
<dbReference type="EMBL" id="JAFBXF010000015">
    <property type="protein sequence ID" value="MBM2419147.1"/>
    <property type="molecule type" value="Genomic_DNA"/>
</dbReference>
<organism evidence="18 20">
    <name type="scientific">Marivita cryptomonadis</name>
    <dbReference type="NCBI Taxonomy" id="505252"/>
    <lineage>
        <taxon>Bacteria</taxon>
        <taxon>Pseudomonadati</taxon>
        <taxon>Pseudomonadota</taxon>
        <taxon>Alphaproteobacteria</taxon>
        <taxon>Rhodobacterales</taxon>
        <taxon>Roseobacteraceae</taxon>
        <taxon>Marivita</taxon>
    </lineage>
</organism>
<evidence type="ECO:0000256" key="5">
    <source>
        <dbReference type="ARBA" id="ARBA00022516"/>
    </source>
</evidence>
<dbReference type="Pfam" id="PF13091">
    <property type="entry name" value="PLDc_2"/>
    <property type="match status" value="2"/>
</dbReference>
<dbReference type="PANTHER" id="PTHR21248">
    <property type="entry name" value="CARDIOLIPIN SYNTHASE"/>
    <property type="match status" value="1"/>
</dbReference>
<evidence type="ECO:0000256" key="16">
    <source>
        <dbReference type="SAM" id="Phobius"/>
    </source>
</evidence>
<dbReference type="GO" id="GO:0008808">
    <property type="term" value="F:cardiolipin synthase activity"/>
    <property type="evidence" value="ECO:0007669"/>
    <property type="project" value="UniProtKB-UniRule"/>
</dbReference>
<keyword evidence="4" id="KW-1003">Cell membrane</keyword>
<keyword evidence="6" id="KW-0964">Secreted</keyword>
<dbReference type="Proteomes" id="UP000809440">
    <property type="component" value="Unassembled WGS sequence"/>
</dbReference>
<evidence type="ECO:0000313" key="18">
    <source>
        <dbReference type="EMBL" id="MBM2414476.1"/>
    </source>
</evidence>
<evidence type="ECO:0000256" key="2">
    <source>
        <dbReference type="ARBA" id="ARBA00004613"/>
    </source>
</evidence>
<dbReference type="Pfam" id="PF13396">
    <property type="entry name" value="PLDc_N"/>
    <property type="match status" value="1"/>
</dbReference>
<dbReference type="EMBL" id="JAFBXE010000015">
    <property type="protein sequence ID" value="MBM2414476.1"/>
    <property type="molecule type" value="Genomic_DNA"/>
</dbReference>
<gene>
    <name evidence="18" type="primary">cls</name>
    <name evidence="18" type="ORF">JQX41_19320</name>
    <name evidence="19" type="ORF">JQX48_19340</name>
</gene>
<evidence type="ECO:0000256" key="15">
    <source>
        <dbReference type="NCBIfam" id="TIGR04265"/>
    </source>
</evidence>